<proteinExistence type="predicted"/>
<name>A0A917X151_9ACTN</name>
<evidence type="ECO:0008006" key="3">
    <source>
        <dbReference type="Google" id="ProtNLM"/>
    </source>
</evidence>
<evidence type="ECO:0000313" key="1">
    <source>
        <dbReference type="EMBL" id="GGM50519.1"/>
    </source>
</evidence>
<gene>
    <name evidence="1" type="ORF">GCM10007977_060320</name>
</gene>
<evidence type="ECO:0000313" key="2">
    <source>
        <dbReference type="Proteomes" id="UP000642070"/>
    </source>
</evidence>
<organism evidence="1 2">
    <name type="scientific">Dactylosporangium sucinum</name>
    <dbReference type="NCBI Taxonomy" id="1424081"/>
    <lineage>
        <taxon>Bacteria</taxon>
        <taxon>Bacillati</taxon>
        <taxon>Actinomycetota</taxon>
        <taxon>Actinomycetes</taxon>
        <taxon>Micromonosporales</taxon>
        <taxon>Micromonosporaceae</taxon>
        <taxon>Dactylosporangium</taxon>
    </lineage>
</organism>
<reference evidence="1" key="2">
    <citation type="submission" date="2020-09" db="EMBL/GenBank/DDBJ databases">
        <authorList>
            <person name="Sun Q."/>
            <person name="Ohkuma M."/>
        </authorList>
    </citation>
    <scope>NUCLEOTIDE SEQUENCE</scope>
    <source>
        <strain evidence="1">JCM 19831</strain>
    </source>
</reference>
<dbReference type="AlphaFoldDB" id="A0A917X151"/>
<protein>
    <recommendedName>
        <fullName evidence="3">Thioredoxin family protein</fullName>
    </recommendedName>
</protein>
<dbReference type="Proteomes" id="UP000642070">
    <property type="component" value="Unassembled WGS sequence"/>
</dbReference>
<accession>A0A917X151</accession>
<comment type="caution">
    <text evidence="1">The sequence shown here is derived from an EMBL/GenBank/DDBJ whole genome shotgun (WGS) entry which is preliminary data.</text>
</comment>
<sequence length="126" mass="13546">MHPWRSALHVPDGYRVGGVERSIKGMRVTLWYFADCPNWRLAHDRLRQALDGTGHTDAEVRLMPVETEAEASAVGFAGSPSFTVDGVDLFGGVPSTGTLACRVYHTPTGLAGVPEVADLAAELAKR</sequence>
<reference evidence="1" key="1">
    <citation type="journal article" date="2014" name="Int. J. Syst. Evol. Microbiol.">
        <title>Complete genome sequence of Corynebacterium casei LMG S-19264T (=DSM 44701T), isolated from a smear-ripened cheese.</title>
        <authorList>
            <consortium name="US DOE Joint Genome Institute (JGI-PGF)"/>
            <person name="Walter F."/>
            <person name="Albersmeier A."/>
            <person name="Kalinowski J."/>
            <person name="Ruckert C."/>
        </authorList>
    </citation>
    <scope>NUCLEOTIDE SEQUENCE</scope>
    <source>
        <strain evidence="1">JCM 19831</strain>
    </source>
</reference>
<keyword evidence="2" id="KW-1185">Reference proteome</keyword>
<dbReference type="EMBL" id="BMPI01000033">
    <property type="protein sequence ID" value="GGM50519.1"/>
    <property type="molecule type" value="Genomic_DNA"/>
</dbReference>